<feature type="transmembrane region" description="Helical" evidence="6">
    <location>
        <begin position="22"/>
        <end position="42"/>
    </location>
</feature>
<proteinExistence type="inferred from homology"/>
<dbReference type="InterPro" id="IPR000109">
    <property type="entry name" value="POT_fam"/>
</dbReference>
<dbReference type="GO" id="GO:0016020">
    <property type="term" value="C:membrane"/>
    <property type="evidence" value="ECO:0007669"/>
    <property type="project" value="UniProtKB-SubCell"/>
</dbReference>
<protein>
    <recommendedName>
        <fullName evidence="8">Major facilitator superfamily (MFS) profile domain-containing protein</fullName>
    </recommendedName>
</protein>
<keyword evidence="4 6" id="KW-1133">Transmembrane helix</keyword>
<keyword evidence="5 6" id="KW-0472">Membrane</keyword>
<feature type="transmembrane region" description="Helical" evidence="6">
    <location>
        <begin position="79"/>
        <end position="98"/>
    </location>
</feature>
<dbReference type="PANTHER" id="PTHR11654">
    <property type="entry name" value="OLIGOPEPTIDE TRANSPORTER-RELATED"/>
    <property type="match status" value="1"/>
</dbReference>
<evidence type="ECO:0000256" key="4">
    <source>
        <dbReference type="ARBA" id="ARBA00022989"/>
    </source>
</evidence>
<evidence type="ECO:0000256" key="3">
    <source>
        <dbReference type="ARBA" id="ARBA00022692"/>
    </source>
</evidence>
<dbReference type="GO" id="GO:0022857">
    <property type="term" value="F:transmembrane transporter activity"/>
    <property type="evidence" value="ECO:0007669"/>
    <property type="project" value="InterPro"/>
</dbReference>
<comment type="subcellular location">
    <subcellularLocation>
        <location evidence="1">Membrane</location>
        <topology evidence="1">Multi-pass membrane protein</topology>
    </subcellularLocation>
</comment>
<feature type="transmembrane region" description="Helical" evidence="6">
    <location>
        <begin position="150"/>
        <end position="170"/>
    </location>
</feature>
<evidence type="ECO:0000256" key="5">
    <source>
        <dbReference type="ARBA" id="ARBA00023136"/>
    </source>
</evidence>
<feature type="transmembrane region" description="Helical" evidence="6">
    <location>
        <begin position="377"/>
        <end position="400"/>
    </location>
</feature>
<accession>A0A6B2L426</accession>
<name>A0A6B2L426_9EUKA</name>
<evidence type="ECO:0008006" key="8">
    <source>
        <dbReference type="Google" id="ProtNLM"/>
    </source>
</evidence>
<feature type="transmembrane region" description="Helical" evidence="6">
    <location>
        <begin position="124"/>
        <end position="144"/>
    </location>
</feature>
<dbReference type="InterPro" id="IPR036259">
    <property type="entry name" value="MFS_trans_sf"/>
</dbReference>
<evidence type="ECO:0000256" key="2">
    <source>
        <dbReference type="ARBA" id="ARBA00005982"/>
    </source>
</evidence>
<feature type="transmembrane region" description="Helical" evidence="6">
    <location>
        <begin position="343"/>
        <end position="365"/>
    </location>
</feature>
<dbReference type="Pfam" id="PF00854">
    <property type="entry name" value="PTR2"/>
    <property type="match status" value="1"/>
</dbReference>
<feature type="transmembrane region" description="Helical" evidence="6">
    <location>
        <begin position="232"/>
        <end position="250"/>
    </location>
</feature>
<keyword evidence="3 6" id="KW-0812">Transmembrane</keyword>
<evidence type="ECO:0000256" key="6">
    <source>
        <dbReference type="SAM" id="Phobius"/>
    </source>
</evidence>
<feature type="transmembrane region" description="Helical" evidence="6">
    <location>
        <begin position="406"/>
        <end position="423"/>
    </location>
</feature>
<dbReference type="EMBL" id="GIBP01002702">
    <property type="protein sequence ID" value="NDV31671.1"/>
    <property type="molecule type" value="Transcribed_RNA"/>
</dbReference>
<feature type="transmembrane region" description="Helical" evidence="6">
    <location>
        <begin position="312"/>
        <end position="331"/>
    </location>
</feature>
<sequence length="445" mass="50349">MTTILTVYFSDSLGLGDKLGEALTSAFLLGTYALALLGGIVADVFLGPFRVLCTGSFIMLIGALVLCLSELYQRYDFDLHLPLSFVGICLFYLGNGFMKPCLSAFMGDQFLETEGELRKTWFSWFYWSIQFGSLFFSIATPFTLQLLPSWITFVIILCPLLMGFSVFVIPHTEYFKRPKKEGNVFANFIKILVFGCFGERYESDEHWLDKSTRKYSHDSVEEAKEALKVLKVMIPLPFFWMIFFQMYSIWVEQAKAMDPMVAGYSVPPAVTSSLNGLIDMLFIPLFEKLIYPFFERPSIKERFEFTNLKRMGVGHIFTIAALCVAGVVSRINATSQLSVLWIIPQYVLISCAEILLSISGLEFAYQEAPPSMKGTMTAVYLSTTAVGNLFIFALALINIPLQYEDFALAGIIVLVFGLFTLIARSYQYRTEHKNINIQEENETSE</sequence>
<feature type="transmembrane region" description="Helical" evidence="6">
    <location>
        <begin position="270"/>
        <end position="291"/>
    </location>
</feature>
<dbReference type="AlphaFoldDB" id="A0A6B2L426"/>
<evidence type="ECO:0000313" key="7">
    <source>
        <dbReference type="EMBL" id="NDV31671.1"/>
    </source>
</evidence>
<feature type="transmembrane region" description="Helical" evidence="6">
    <location>
        <begin position="49"/>
        <end position="73"/>
    </location>
</feature>
<comment type="similarity">
    <text evidence="2">Belongs to the major facilitator superfamily. Proton-dependent oligopeptide transporter (POT/PTR) (TC 2.A.17) family.</text>
</comment>
<dbReference type="Gene3D" id="1.20.1250.20">
    <property type="entry name" value="MFS general substrate transporter like domains"/>
    <property type="match status" value="1"/>
</dbReference>
<organism evidence="7">
    <name type="scientific">Arcella intermedia</name>
    <dbReference type="NCBI Taxonomy" id="1963864"/>
    <lineage>
        <taxon>Eukaryota</taxon>
        <taxon>Amoebozoa</taxon>
        <taxon>Tubulinea</taxon>
        <taxon>Elardia</taxon>
        <taxon>Arcellinida</taxon>
        <taxon>Sphaerothecina</taxon>
        <taxon>Arcellidae</taxon>
        <taxon>Arcella</taxon>
    </lineage>
</organism>
<evidence type="ECO:0000256" key="1">
    <source>
        <dbReference type="ARBA" id="ARBA00004141"/>
    </source>
</evidence>
<reference evidence="7" key="1">
    <citation type="journal article" date="2020" name="J. Eukaryot. Microbiol.">
        <title>De novo Sequencing, Assembly and Annotation of the Transcriptome for the Free-Living Testate Amoeba Arcella intermedia.</title>
        <authorList>
            <person name="Ribeiro G.M."/>
            <person name="Porfirio-Sousa A.L."/>
            <person name="Maurer-Alcala X.X."/>
            <person name="Katz L.A."/>
            <person name="Lahr D.J.G."/>
        </authorList>
    </citation>
    <scope>NUCLEOTIDE SEQUENCE</scope>
</reference>
<dbReference type="SUPFAM" id="SSF103473">
    <property type="entry name" value="MFS general substrate transporter"/>
    <property type="match status" value="1"/>
</dbReference>